<dbReference type="RefSeq" id="WP_059284448.1">
    <property type="nucleotide sequence ID" value="NZ_LNQU01000002.1"/>
</dbReference>
<dbReference type="Proteomes" id="UP000248395">
    <property type="component" value="Unassembled WGS sequence"/>
</dbReference>
<dbReference type="EMBL" id="QJKC01000010">
    <property type="protein sequence ID" value="PXX45950.1"/>
    <property type="molecule type" value="Genomic_DNA"/>
</dbReference>
<accession>A0A318JP77</accession>
<organism evidence="1 2">
    <name type="scientific">Aquitalea magnusonii</name>
    <dbReference type="NCBI Taxonomy" id="332411"/>
    <lineage>
        <taxon>Bacteria</taxon>
        <taxon>Pseudomonadati</taxon>
        <taxon>Pseudomonadota</taxon>
        <taxon>Betaproteobacteria</taxon>
        <taxon>Neisseriales</taxon>
        <taxon>Chromobacteriaceae</taxon>
        <taxon>Aquitalea</taxon>
    </lineage>
</organism>
<evidence type="ECO:0000313" key="2">
    <source>
        <dbReference type="Proteomes" id="UP000248395"/>
    </source>
</evidence>
<keyword evidence="2" id="KW-1185">Reference proteome</keyword>
<dbReference type="AlphaFoldDB" id="A0A318JP77"/>
<dbReference type="PROSITE" id="PS51257">
    <property type="entry name" value="PROKAR_LIPOPROTEIN"/>
    <property type="match status" value="1"/>
</dbReference>
<reference evidence="1 2" key="1">
    <citation type="submission" date="2018-05" db="EMBL/GenBank/DDBJ databases">
        <title>Genomic Encyclopedia of Type Strains, Phase IV (KMG-IV): sequencing the most valuable type-strain genomes for metagenomic binning, comparative biology and taxonomic classification.</title>
        <authorList>
            <person name="Goeker M."/>
        </authorList>
    </citation>
    <scope>NUCLEOTIDE SEQUENCE [LARGE SCALE GENOMIC DNA]</scope>
    <source>
        <strain evidence="1 2">DSM 25134</strain>
    </source>
</reference>
<sequence>MKLRTSIALVVAGSCLLLLPLVFLSGWLKYLLMFVGSVMLRAVWECYAGVMPAESDQETSPCFKGFDETNYGDVMQNWRGLNSHSLGDHDL</sequence>
<name>A0A318JP77_9NEIS</name>
<comment type="caution">
    <text evidence="1">The sequence shown here is derived from an EMBL/GenBank/DDBJ whole genome shotgun (WGS) entry which is preliminary data.</text>
</comment>
<protein>
    <submittedName>
        <fullName evidence="1">Uncharacterized protein</fullName>
    </submittedName>
</protein>
<evidence type="ECO:0000313" key="1">
    <source>
        <dbReference type="EMBL" id="PXX45950.1"/>
    </source>
</evidence>
<proteinExistence type="predicted"/>
<gene>
    <name evidence="1" type="ORF">DFR38_11048</name>
</gene>